<dbReference type="RefSeq" id="WP_120169635.1">
    <property type="nucleotide sequence ID" value="NZ_MCIB01000023.1"/>
</dbReference>
<sequence>MKKALKRLSILFLLVSLLAGCATNQASEKELNLKIGLMPAVDSAPIFLAQEKGYFEEEGLNVDIQVFNNAVNRQTALQAGELDGAMTDLISFINNINNGFDVKVVSSTDGSFPILANEGYEKKDVKKVGLMEISVSNYLTDEFIGDKYEIEKIFIPKIPARLEMVKKGKLDMAVIPEPLASMGELDGLKKLVFESKDGYTPDAMIFTGKAISEKQEAIKRFYKAYNKAVEDIAKDDSVAREVLINKLNLKPVIKDKIVLPDYKKARVPSKEYMEKVINWVEKVQEIEVKVSYEDMIERKLVE</sequence>
<name>A0A419T0X5_9FIRM</name>
<dbReference type="PANTHER" id="PTHR30024">
    <property type="entry name" value="ALIPHATIC SULFONATES-BINDING PROTEIN-RELATED"/>
    <property type="match status" value="1"/>
</dbReference>
<proteinExistence type="predicted"/>
<feature type="signal peptide" evidence="1">
    <location>
        <begin position="1"/>
        <end position="26"/>
    </location>
</feature>
<keyword evidence="3" id="KW-1185">Reference proteome</keyword>
<dbReference type="PROSITE" id="PS51257">
    <property type="entry name" value="PROKAR_LIPOPROTEIN"/>
    <property type="match status" value="1"/>
</dbReference>
<dbReference type="SUPFAM" id="SSF53850">
    <property type="entry name" value="Periplasmic binding protein-like II"/>
    <property type="match status" value="1"/>
</dbReference>
<evidence type="ECO:0000313" key="3">
    <source>
        <dbReference type="Proteomes" id="UP000284177"/>
    </source>
</evidence>
<keyword evidence="1" id="KW-0732">Signal</keyword>
<dbReference type="Pfam" id="PF13379">
    <property type="entry name" value="NMT1_2"/>
    <property type="match status" value="1"/>
</dbReference>
<dbReference type="Proteomes" id="UP000284177">
    <property type="component" value="Unassembled WGS sequence"/>
</dbReference>
<dbReference type="OrthoDB" id="9815602at2"/>
<dbReference type="Gene3D" id="3.40.190.10">
    <property type="entry name" value="Periplasmic binding protein-like II"/>
    <property type="match status" value="2"/>
</dbReference>
<feature type="chain" id="PRO_5038622823" evidence="1">
    <location>
        <begin position="27"/>
        <end position="302"/>
    </location>
</feature>
<reference evidence="2 3" key="1">
    <citation type="submission" date="2016-08" db="EMBL/GenBank/DDBJ databases">
        <title>Novel Firmicutes and Novel Genomes.</title>
        <authorList>
            <person name="Poppleton D.I."/>
            <person name="Gribaldo S."/>
        </authorList>
    </citation>
    <scope>NUCLEOTIDE SEQUENCE [LARGE SCALE GENOMIC DNA]</scope>
    <source>
        <strain evidence="2 3">CTT3</strain>
    </source>
</reference>
<dbReference type="EMBL" id="MCIB01000023">
    <property type="protein sequence ID" value="RKD31230.1"/>
    <property type="molecule type" value="Genomic_DNA"/>
</dbReference>
<protein>
    <submittedName>
        <fullName evidence="2">NlpA lipoprotein</fullName>
    </submittedName>
</protein>
<dbReference type="AlphaFoldDB" id="A0A419T0X5"/>
<organism evidence="2 3">
    <name type="scientific">Thermohalobacter berrensis</name>
    <dbReference type="NCBI Taxonomy" id="99594"/>
    <lineage>
        <taxon>Bacteria</taxon>
        <taxon>Bacillati</taxon>
        <taxon>Bacillota</taxon>
        <taxon>Tissierellia</taxon>
        <taxon>Tissierellales</taxon>
        <taxon>Thermohalobacteraceae</taxon>
        <taxon>Thermohalobacter</taxon>
    </lineage>
</organism>
<accession>A0A419T0X5</accession>
<evidence type="ECO:0000313" key="2">
    <source>
        <dbReference type="EMBL" id="RKD31230.1"/>
    </source>
</evidence>
<evidence type="ECO:0000256" key="1">
    <source>
        <dbReference type="SAM" id="SignalP"/>
    </source>
</evidence>
<comment type="caution">
    <text evidence="2">The sequence shown here is derived from an EMBL/GenBank/DDBJ whole genome shotgun (WGS) entry which is preliminary data.</text>
</comment>
<keyword evidence="2" id="KW-0449">Lipoprotein</keyword>
<gene>
    <name evidence="2" type="ORF">BET03_03635</name>
</gene>